<dbReference type="Proteomes" id="UP000279909">
    <property type="component" value="Unassembled WGS sequence"/>
</dbReference>
<feature type="transmembrane region" description="Helical" evidence="1">
    <location>
        <begin position="61"/>
        <end position="81"/>
    </location>
</feature>
<dbReference type="AlphaFoldDB" id="A0A3M8H7M6"/>
<reference evidence="2 3" key="1">
    <citation type="journal article" date="2014" name="Int. J. Syst. Evol. Microbiol.">
        <title>Lysinibacillus halotolerans sp. nov., isolated from saline-alkaline soil.</title>
        <authorList>
            <person name="Kong D."/>
            <person name="Wang Y."/>
            <person name="Zhao B."/>
            <person name="Li Y."/>
            <person name="Song J."/>
            <person name="Zhai Y."/>
            <person name="Zhang C."/>
            <person name="Wang H."/>
            <person name="Chen X."/>
            <person name="Zhao B."/>
            <person name="Ruan Z."/>
        </authorList>
    </citation>
    <scope>NUCLEOTIDE SEQUENCE [LARGE SCALE GENOMIC DNA]</scope>
    <source>
        <strain evidence="2 3">MCCC 1A12703</strain>
    </source>
</reference>
<keyword evidence="3" id="KW-1185">Reference proteome</keyword>
<evidence type="ECO:0008006" key="4">
    <source>
        <dbReference type="Google" id="ProtNLM"/>
    </source>
</evidence>
<keyword evidence="1" id="KW-0812">Transmembrane</keyword>
<organism evidence="2 3">
    <name type="scientific">Lysinibacillus halotolerans</name>
    <dbReference type="NCBI Taxonomy" id="1368476"/>
    <lineage>
        <taxon>Bacteria</taxon>
        <taxon>Bacillati</taxon>
        <taxon>Bacillota</taxon>
        <taxon>Bacilli</taxon>
        <taxon>Bacillales</taxon>
        <taxon>Bacillaceae</taxon>
        <taxon>Lysinibacillus</taxon>
    </lineage>
</organism>
<dbReference type="RefSeq" id="WP_122972559.1">
    <property type="nucleotide sequence ID" value="NZ_RHLQ01000029.1"/>
</dbReference>
<keyword evidence="1" id="KW-1133">Transmembrane helix</keyword>
<evidence type="ECO:0000313" key="2">
    <source>
        <dbReference type="EMBL" id="RNC98224.1"/>
    </source>
</evidence>
<sequence>MPNPKKKIVLNEILYWKQNRLLPDHYCDFLMTLYSEGNGDELIEEISHKKSIIATENKRKWIFSISIILISLALFVALFTVTKWVGLVSIFVAIIAIILLISAFLFSKKEVTFAPLLPIGAALLIFGLSVKVSIEYFPDRSFVLYGLLIANCLIWLFTGLKLKLLYFTLSGGIALVIVLGYQFFI</sequence>
<dbReference type="OrthoDB" id="2380880at2"/>
<evidence type="ECO:0000256" key="1">
    <source>
        <dbReference type="SAM" id="Phobius"/>
    </source>
</evidence>
<evidence type="ECO:0000313" key="3">
    <source>
        <dbReference type="Proteomes" id="UP000279909"/>
    </source>
</evidence>
<keyword evidence="1" id="KW-0472">Membrane</keyword>
<accession>A0A3M8H7M6</accession>
<protein>
    <recommendedName>
        <fullName evidence="4">DUF2157 domain-containing protein</fullName>
    </recommendedName>
</protein>
<feature type="transmembrane region" description="Helical" evidence="1">
    <location>
        <begin position="87"/>
        <end position="106"/>
    </location>
</feature>
<dbReference type="EMBL" id="RHLQ01000029">
    <property type="protein sequence ID" value="RNC98224.1"/>
    <property type="molecule type" value="Genomic_DNA"/>
</dbReference>
<feature type="transmembrane region" description="Helical" evidence="1">
    <location>
        <begin position="164"/>
        <end position="184"/>
    </location>
</feature>
<comment type="caution">
    <text evidence="2">The sequence shown here is derived from an EMBL/GenBank/DDBJ whole genome shotgun (WGS) entry which is preliminary data.</text>
</comment>
<gene>
    <name evidence="2" type="ORF">EC501_12090</name>
</gene>
<proteinExistence type="predicted"/>
<feature type="transmembrane region" description="Helical" evidence="1">
    <location>
        <begin position="140"/>
        <end position="157"/>
    </location>
</feature>
<name>A0A3M8H7M6_9BACI</name>
<feature type="transmembrane region" description="Helical" evidence="1">
    <location>
        <begin position="113"/>
        <end position="134"/>
    </location>
</feature>